<dbReference type="NCBIfam" id="NF007773">
    <property type="entry name" value="PRK10459.1"/>
    <property type="match status" value="1"/>
</dbReference>
<comment type="caution">
    <text evidence="8">The sequence shown here is derived from an EMBL/GenBank/DDBJ whole genome shotgun (WGS) entry which is preliminary data.</text>
</comment>
<accession>A0A553CK70</accession>
<evidence type="ECO:0000313" key="9">
    <source>
        <dbReference type="Proteomes" id="UP000318585"/>
    </source>
</evidence>
<feature type="transmembrane region" description="Helical" evidence="7">
    <location>
        <begin position="174"/>
        <end position="194"/>
    </location>
</feature>
<feature type="transmembrane region" description="Helical" evidence="7">
    <location>
        <begin position="294"/>
        <end position="318"/>
    </location>
</feature>
<feature type="transmembrane region" description="Helical" evidence="7">
    <location>
        <begin position="47"/>
        <end position="71"/>
    </location>
</feature>
<keyword evidence="3" id="KW-1003">Cell membrane</keyword>
<dbReference type="PANTHER" id="PTHR30250">
    <property type="entry name" value="PST FAMILY PREDICTED COLANIC ACID TRANSPORTER"/>
    <property type="match status" value="1"/>
</dbReference>
<dbReference type="EMBL" id="VJZR01000007">
    <property type="protein sequence ID" value="TRX20896.1"/>
    <property type="molecule type" value="Genomic_DNA"/>
</dbReference>
<evidence type="ECO:0000313" key="8">
    <source>
        <dbReference type="EMBL" id="TRX20896.1"/>
    </source>
</evidence>
<evidence type="ECO:0000256" key="3">
    <source>
        <dbReference type="ARBA" id="ARBA00022475"/>
    </source>
</evidence>
<dbReference type="GO" id="GO:0005886">
    <property type="term" value="C:plasma membrane"/>
    <property type="evidence" value="ECO:0007669"/>
    <property type="project" value="UniProtKB-SubCell"/>
</dbReference>
<dbReference type="CDD" id="cd13127">
    <property type="entry name" value="MATE_tuaB_like"/>
    <property type="match status" value="1"/>
</dbReference>
<sequence>MKIEMTFKNKVKNGLKWAFMDQILSQVLLLFFGVFLARILPPSAFGLVAMVTMFTNFAALFIDLGFGVALVQKIDADEEHFSSVFWLNLIIGLFLYVFFFFTAPFISYFFNQPDINILIRVISLSFIISSLTSVQSNLLIRELKFKQKVIFNWIAIILGYTLAFYLAYNGFGVWSIVWMTLVTSATNSILYWFASNWHPSFVFNKVKIKELSSFGLNVLGDTSVNYWSRNFDNFIIARLLGSTELGLYSRAYSLMLLPLRNISSVITKVMFPAFSKKQNDVATIKRYYLRIIKYIALLTFPAMIGLSLVSKEFILLLFGTNWAGMIPVLTLLSLVGAVQSIFSLNGMIYNSLGKANIAFKVSLLVNFVLIIAFSIGVNYGILGIAWSYLIASMLLFFPIYNTAIKQLNTKLSEVFYTLKGVLFASLGMALAIVLVSYSIDTTLLVAISIKIVFGGLFYTIIIYYFEKELVITIKNKFMGFTKRNTILLSTNVL</sequence>
<dbReference type="RefSeq" id="WP_143391763.1">
    <property type="nucleotide sequence ID" value="NZ_VJZQ01000030.1"/>
</dbReference>
<reference evidence="8 9" key="1">
    <citation type="submission" date="2019-07" db="EMBL/GenBank/DDBJ databases">
        <title>Novel species of Flavobacterium.</title>
        <authorList>
            <person name="Liu Q."/>
            <person name="Xin Y.-H."/>
        </authorList>
    </citation>
    <scope>NUCLEOTIDE SEQUENCE [LARGE SCALE GENOMIC DNA]</scope>
    <source>
        <strain evidence="8 9">LB3P56</strain>
    </source>
</reference>
<dbReference type="AlphaFoldDB" id="A0A553CK70"/>
<feature type="transmembrane region" description="Helical" evidence="7">
    <location>
        <begin position="443"/>
        <end position="465"/>
    </location>
</feature>
<name>A0A553CK70_9FLAO</name>
<organism evidence="8 9">
    <name type="scientific">Flavobacterium franklandianum</name>
    <dbReference type="NCBI Taxonomy" id="2594430"/>
    <lineage>
        <taxon>Bacteria</taxon>
        <taxon>Pseudomonadati</taxon>
        <taxon>Bacteroidota</taxon>
        <taxon>Flavobacteriia</taxon>
        <taxon>Flavobacteriales</taxon>
        <taxon>Flavobacteriaceae</taxon>
        <taxon>Flavobacterium</taxon>
    </lineage>
</organism>
<keyword evidence="4 7" id="KW-0812">Transmembrane</keyword>
<feature type="transmembrane region" description="Helical" evidence="7">
    <location>
        <begin position="357"/>
        <end position="379"/>
    </location>
</feature>
<evidence type="ECO:0000256" key="5">
    <source>
        <dbReference type="ARBA" id="ARBA00022989"/>
    </source>
</evidence>
<proteinExistence type="inferred from homology"/>
<keyword evidence="6 7" id="KW-0472">Membrane</keyword>
<feature type="transmembrane region" description="Helical" evidence="7">
    <location>
        <begin position="117"/>
        <end position="138"/>
    </location>
</feature>
<feature type="transmembrane region" description="Helical" evidence="7">
    <location>
        <begin position="150"/>
        <end position="168"/>
    </location>
</feature>
<dbReference type="OrthoDB" id="9770347at2"/>
<dbReference type="Pfam" id="PF13440">
    <property type="entry name" value="Polysacc_synt_3"/>
    <property type="match status" value="1"/>
</dbReference>
<dbReference type="PANTHER" id="PTHR30250:SF10">
    <property type="entry name" value="LIPOPOLYSACCHARIDE BIOSYNTHESIS PROTEIN WZXC"/>
    <property type="match status" value="1"/>
</dbReference>
<gene>
    <name evidence="8" type="ORF">FNW17_09510</name>
</gene>
<comment type="subcellular location">
    <subcellularLocation>
        <location evidence="1">Cell membrane</location>
        <topology evidence="1">Multi-pass membrane protein</topology>
    </subcellularLocation>
</comment>
<evidence type="ECO:0000256" key="6">
    <source>
        <dbReference type="ARBA" id="ARBA00023136"/>
    </source>
</evidence>
<keyword evidence="5 7" id="KW-1133">Transmembrane helix</keyword>
<feature type="transmembrane region" description="Helical" evidence="7">
    <location>
        <begin position="324"/>
        <end position="345"/>
    </location>
</feature>
<dbReference type="Proteomes" id="UP000318585">
    <property type="component" value="Unassembled WGS sequence"/>
</dbReference>
<feature type="transmembrane region" description="Helical" evidence="7">
    <location>
        <begin position="385"/>
        <end position="404"/>
    </location>
</feature>
<dbReference type="InterPro" id="IPR050833">
    <property type="entry name" value="Poly_Biosynth_Transport"/>
</dbReference>
<evidence type="ECO:0000256" key="1">
    <source>
        <dbReference type="ARBA" id="ARBA00004651"/>
    </source>
</evidence>
<evidence type="ECO:0000256" key="2">
    <source>
        <dbReference type="ARBA" id="ARBA00007430"/>
    </source>
</evidence>
<protein>
    <submittedName>
        <fullName evidence="8">MOP flippase family protein</fullName>
    </submittedName>
</protein>
<keyword evidence="9" id="KW-1185">Reference proteome</keyword>
<evidence type="ECO:0000256" key="7">
    <source>
        <dbReference type="SAM" id="Phobius"/>
    </source>
</evidence>
<evidence type="ECO:0000256" key="4">
    <source>
        <dbReference type="ARBA" id="ARBA00022692"/>
    </source>
</evidence>
<feature type="transmembrane region" description="Helical" evidence="7">
    <location>
        <begin position="83"/>
        <end position="111"/>
    </location>
</feature>
<comment type="similarity">
    <text evidence="2">Belongs to the polysaccharide synthase family.</text>
</comment>
<feature type="transmembrane region" description="Helical" evidence="7">
    <location>
        <begin position="416"/>
        <end position="437"/>
    </location>
</feature>